<dbReference type="Pfam" id="PF02769">
    <property type="entry name" value="AIRS_C"/>
    <property type="match status" value="1"/>
</dbReference>
<feature type="binding site" description="in other chain" evidence="9">
    <location>
        <position position="19"/>
    </location>
    <ligand>
        <name>ATP</name>
        <dbReference type="ChEBI" id="CHEBI:30616"/>
        <note>ligand shared between dimeric partners</note>
    </ligand>
</feature>
<dbReference type="Gene3D" id="3.90.650.10">
    <property type="entry name" value="PurM-like C-terminal domain"/>
    <property type="match status" value="1"/>
</dbReference>
<dbReference type="PANTHER" id="PTHR10256">
    <property type="entry name" value="SELENIDE, WATER DIKINASE"/>
    <property type="match status" value="1"/>
</dbReference>
<comment type="catalytic activity">
    <reaction evidence="9">
        <text>hydrogenselenide + ATP + H2O = selenophosphate + AMP + phosphate + 2 H(+)</text>
        <dbReference type="Rhea" id="RHEA:18737"/>
        <dbReference type="ChEBI" id="CHEBI:15377"/>
        <dbReference type="ChEBI" id="CHEBI:15378"/>
        <dbReference type="ChEBI" id="CHEBI:16144"/>
        <dbReference type="ChEBI" id="CHEBI:29317"/>
        <dbReference type="ChEBI" id="CHEBI:30616"/>
        <dbReference type="ChEBI" id="CHEBI:43474"/>
        <dbReference type="ChEBI" id="CHEBI:456215"/>
        <dbReference type="EC" id="2.7.9.3"/>
    </reaction>
</comment>
<evidence type="ECO:0000259" key="10">
    <source>
        <dbReference type="Pfam" id="PF00586"/>
    </source>
</evidence>
<dbReference type="HOGENOM" id="CLU_032859_0_1_7"/>
<reference evidence="13" key="1">
    <citation type="submission" date="2009-11" db="EMBL/GenBank/DDBJ databases">
        <title>The complete genome of Sulfurospirillum deleyianum DSM 6946.</title>
        <authorList>
            <consortium name="US DOE Joint Genome Institute (JGI-PGF)"/>
            <person name="Lucas S."/>
            <person name="Copeland A."/>
            <person name="Lapidus A."/>
            <person name="Glavina del Rio T."/>
            <person name="Dalin E."/>
            <person name="Tice H."/>
            <person name="Bruce D."/>
            <person name="Goodwin L."/>
            <person name="Pitluck S."/>
            <person name="Kyrpides N."/>
            <person name="Mavromatis K."/>
            <person name="Ivanova N."/>
            <person name="Ovchinnikova G."/>
            <person name="Munk A.C."/>
            <person name="Lu M."/>
            <person name="Brettin T."/>
            <person name="Detter J.C."/>
            <person name="Han C."/>
            <person name="Tapia R."/>
            <person name="Larimer F."/>
            <person name="Land M."/>
            <person name="Hauser L."/>
            <person name="Markowitz V."/>
            <person name="Cheng J.F."/>
            <person name="Hugenholtz P."/>
            <person name="Woyke T."/>
            <person name="Wu D."/>
            <person name="Aumann P."/>
            <person name="Schneider S."/>
            <person name="Lang E."/>
            <person name="Spring S."/>
            <person name="Klenk H.P."/>
            <person name="Eisen J.A."/>
        </authorList>
    </citation>
    <scope>NUCLEOTIDE SEQUENCE [LARGE SCALE GENOMIC DNA]</scope>
    <source>
        <strain evidence="13">ATCC 51133 / DSM 6946 / 5175</strain>
    </source>
</reference>
<feature type="active site" evidence="9">
    <location>
        <position position="16"/>
    </location>
</feature>
<comment type="similarity">
    <text evidence="1 9">Belongs to the selenophosphate synthase 1 family. Class I subfamily.</text>
</comment>
<dbReference type="GO" id="GO:0005524">
    <property type="term" value="F:ATP binding"/>
    <property type="evidence" value="ECO:0007669"/>
    <property type="project" value="UniProtKB-UniRule"/>
</dbReference>
<dbReference type="NCBIfam" id="TIGR00476">
    <property type="entry name" value="selD"/>
    <property type="match status" value="1"/>
</dbReference>
<evidence type="ECO:0000256" key="3">
    <source>
        <dbReference type="ARBA" id="ARBA00022723"/>
    </source>
</evidence>
<dbReference type="GO" id="GO:0004756">
    <property type="term" value="F:selenide, water dikinase activity"/>
    <property type="evidence" value="ECO:0007669"/>
    <property type="project" value="UniProtKB-UniRule"/>
</dbReference>
<dbReference type="HAMAP" id="MF_00625">
    <property type="entry name" value="SelD"/>
    <property type="match status" value="1"/>
</dbReference>
<dbReference type="InterPro" id="IPR016188">
    <property type="entry name" value="PurM-like_N"/>
</dbReference>
<dbReference type="Pfam" id="PF00586">
    <property type="entry name" value="AIRS"/>
    <property type="match status" value="1"/>
</dbReference>
<dbReference type="InterPro" id="IPR004536">
    <property type="entry name" value="SPS/SelD"/>
</dbReference>
<dbReference type="GO" id="GO:0016260">
    <property type="term" value="P:selenocysteine biosynthetic process"/>
    <property type="evidence" value="ECO:0007669"/>
    <property type="project" value="InterPro"/>
</dbReference>
<dbReference type="PANTHER" id="PTHR10256:SF0">
    <property type="entry name" value="INACTIVE SELENIDE, WATER DIKINASE-LIKE PROTEIN-RELATED"/>
    <property type="match status" value="1"/>
</dbReference>
<keyword evidence="4 9" id="KW-0547">Nucleotide-binding</keyword>
<evidence type="ECO:0000256" key="6">
    <source>
        <dbReference type="ARBA" id="ARBA00022840"/>
    </source>
</evidence>
<dbReference type="OrthoDB" id="9767928at2"/>
<dbReference type="InterPro" id="IPR023061">
    <property type="entry name" value="SelD_I"/>
</dbReference>
<dbReference type="InterPro" id="IPR036676">
    <property type="entry name" value="PurM-like_C_sf"/>
</dbReference>
<keyword evidence="13" id="KW-1185">Reference proteome</keyword>
<evidence type="ECO:0000256" key="9">
    <source>
        <dbReference type="HAMAP-Rule" id="MF_00625"/>
    </source>
</evidence>
<feature type="binding site" evidence="9">
    <location>
        <position position="88"/>
    </location>
    <ligand>
        <name>Mg(2+)</name>
        <dbReference type="ChEBI" id="CHEBI:18420"/>
    </ligand>
</feature>
<dbReference type="Gene3D" id="3.30.1330.10">
    <property type="entry name" value="PurM-like, N-terminal domain"/>
    <property type="match status" value="1"/>
</dbReference>
<evidence type="ECO:0000256" key="2">
    <source>
        <dbReference type="ARBA" id="ARBA00022679"/>
    </source>
</evidence>
<dbReference type="KEGG" id="sdl:Sdel_2053"/>
<evidence type="ECO:0000256" key="7">
    <source>
        <dbReference type="ARBA" id="ARBA00022842"/>
    </source>
</evidence>
<keyword evidence="8 9" id="KW-0711">Selenium</keyword>
<evidence type="ECO:0000256" key="8">
    <source>
        <dbReference type="ARBA" id="ARBA00023266"/>
    </source>
</evidence>
<dbReference type="PIRSF" id="PIRSF036407">
    <property type="entry name" value="Selenphspht_syn"/>
    <property type="match status" value="1"/>
</dbReference>
<feature type="binding site" evidence="9">
    <location>
        <position position="224"/>
    </location>
    <ligand>
        <name>Mg(2+)</name>
        <dbReference type="ChEBI" id="CHEBI:18420"/>
    </ligand>
</feature>
<protein>
    <recommendedName>
        <fullName evidence="9">Selenide, water dikinase</fullName>
        <ecNumber evidence="9">2.7.9.3</ecNumber>
    </recommendedName>
    <alternativeName>
        <fullName evidence="9">Selenium donor protein</fullName>
    </alternativeName>
    <alternativeName>
        <fullName evidence="9">Selenophosphate synthase</fullName>
    </alternativeName>
</protein>
<evidence type="ECO:0000313" key="12">
    <source>
        <dbReference type="EMBL" id="ACZ13065.1"/>
    </source>
</evidence>
<dbReference type="Proteomes" id="UP000002222">
    <property type="component" value="Chromosome"/>
</dbReference>
<keyword evidence="2 9" id="KW-0808">Transferase</keyword>
<dbReference type="STRING" id="525898.Sdel_2053"/>
<dbReference type="eggNOG" id="COG0709">
    <property type="taxonomic scope" value="Bacteria"/>
</dbReference>
<dbReference type="AlphaFoldDB" id="D1B4P5"/>
<feature type="binding site" evidence="9">
    <location>
        <begin position="136"/>
        <end position="138"/>
    </location>
    <ligand>
        <name>ATP</name>
        <dbReference type="ChEBI" id="CHEBI:30616"/>
        <note>ligand shared between dimeric partners</note>
    </ligand>
</feature>
<keyword evidence="7 9" id="KW-0460">Magnesium</keyword>
<comment type="function">
    <text evidence="9">Synthesizes selenophosphate from selenide and ATP.</text>
</comment>
<feature type="site" description="Important for catalytic activity" evidence="9">
    <location>
        <position position="19"/>
    </location>
</feature>
<evidence type="ECO:0000256" key="4">
    <source>
        <dbReference type="ARBA" id="ARBA00022741"/>
    </source>
</evidence>
<dbReference type="GO" id="GO:0005737">
    <property type="term" value="C:cytoplasm"/>
    <property type="evidence" value="ECO:0007669"/>
    <property type="project" value="TreeGrafter"/>
</dbReference>
<keyword evidence="5 9" id="KW-0418">Kinase</keyword>
<feature type="binding site" description="in other chain" evidence="9">
    <location>
        <begin position="45"/>
        <end position="47"/>
    </location>
    <ligand>
        <name>ATP</name>
        <dbReference type="ChEBI" id="CHEBI:30616"/>
        <note>ligand shared between dimeric partners</note>
    </ligand>
</feature>
<dbReference type="EMBL" id="CP001816">
    <property type="protein sequence ID" value="ACZ13065.1"/>
    <property type="molecule type" value="Genomic_DNA"/>
</dbReference>
<dbReference type="EC" id="2.7.9.3" evidence="9"/>
<dbReference type="InterPro" id="IPR036921">
    <property type="entry name" value="PurM-like_N_sf"/>
</dbReference>
<evidence type="ECO:0000256" key="5">
    <source>
        <dbReference type="ARBA" id="ARBA00022777"/>
    </source>
</evidence>
<reference evidence="12 13" key="2">
    <citation type="journal article" date="2010" name="Stand. Genomic Sci.">
        <title>Complete genome sequence of Sulfurospirillum deleyianum type strain (5175).</title>
        <authorList>
            <person name="Sikorski J."/>
            <person name="Lapidus A."/>
            <person name="Copeland A."/>
            <person name="Glavina Del Rio T."/>
            <person name="Nolan M."/>
            <person name="Lucas S."/>
            <person name="Chen F."/>
            <person name="Tice H."/>
            <person name="Cheng J.F."/>
            <person name="Saunders E."/>
            <person name="Bruce D."/>
            <person name="Goodwin L."/>
            <person name="Pitluck S."/>
            <person name="Ovchinnikova G."/>
            <person name="Pati A."/>
            <person name="Ivanova N."/>
            <person name="Mavromatis K."/>
            <person name="Chen A."/>
            <person name="Palaniappan K."/>
            <person name="Chain P."/>
            <person name="Land M."/>
            <person name="Hauser L."/>
            <person name="Chang Y.J."/>
            <person name="Jeffries C.D."/>
            <person name="Brettin T."/>
            <person name="Detter J.C."/>
            <person name="Han C."/>
            <person name="Rohde M."/>
            <person name="Lang E."/>
            <person name="Spring S."/>
            <person name="Goker M."/>
            <person name="Bristow J."/>
            <person name="Eisen J.A."/>
            <person name="Markowitz V."/>
            <person name="Hugenholtz P."/>
            <person name="Kyrpides N.C."/>
            <person name="Klenk H.P."/>
        </authorList>
    </citation>
    <scope>NUCLEOTIDE SEQUENCE [LARGE SCALE GENOMIC DNA]</scope>
    <source>
        <strain evidence="13">ATCC 51133 / DSM 6946 / 5175</strain>
    </source>
</reference>
<feature type="domain" description="PurM-like N-terminal" evidence="10">
    <location>
        <begin position="47"/>
        <end position="154"/>
    </location>
</feature>
<dbReference type="SUPFAM" id="SSF56042">
    <property type="entry name" value="PurM C-terminal domain-like"/>
    <property type="match status" value="1"/>
</dbReference>
<feature type="binding site" description="in other chain" evidence="9">
    <location>
        <position position="65"/>
    </location>
    <ligand>
        <name>ATP</name>
        <dbReference type="ChEBI" id="CHEBI:30616"/>
        <note>ligand shared between dimeric partners</note>
    </ligand>
</feature>
<dbReference type="CDD" id="cd02195">
    <property type="entry name" value="SelD"/>
    <property type="match status" value="1"/>
</dbReference>
<dbReference type="SUPFAM" id="SSF55326">
    <property type="entry name" value="PurM N-terminal domain-like"/>
    <property type="match status" value="1"/>
</dbReference>
<feature type="binding site" description="in other chain" evidence="9">
    <location>
        <position position="88"/>
    </location>
    <ligand>
        <name>ATP</name>
        <dbReference type="ChEBI" id="CHEBI:30616"/>
        <note>ligand shared between dimeric partners</note>
    </ligand>
</feature>
<dbReference type="RefSeq" id="WP_012857810.1">
    <property type="nucleotide sequence ID" value="NC_013512.1"/>
</dbReference>
<comment type="cofactor">
    <cofactor evidence="9">
        <name>Mg(2+)</name>
        <dbReference type="ChEBI" id="CHEBI:18420"/>
    </cofactor>
    <text evidence="9">Binds 1 Mg(2+) ion per monomer.</text>
</comment>
<comment type="subunit">
    <text evidence="9">Homodimer.</text>
</comment>
<dbReference type="FunFam" id="3.30.1330.10:FF:000003">
    <property type="entry name" value="Selenide, water dikinase"/>
    <property type="match status" value="1"/>
</dbReference>
<proteinExistence type="inferred from homology"/>
<keyword evidence="3 9" id="KW-0479">Metal-binding</keyword>
<feature type="domain" description="PurM-like C-terminal" evidence="11">
    <location>
        <begin position="166"/>
        <end position="337"/>
    </location>
</feature>
<organism evidence="12 13">
    <name type="scientific">Sulfurospirillum deleyianum (strain ATCC 51133 / DSM 6946 / 5175)</name>
    <dbReference type="NCBI Taxonomy" id="525898"/>
    <lineage>
        <taxon>Bacteria</taxon>
        <taxon>Pseudomonadati</taxon>
        <taxon>Campylobacterota</taxon>
        <taxon>Epsilonproteobacteria</taxon>
        <taxon>Campylobacterales</taxon>
        <taxon>Sulfurospirillaceae</taxon>
        <taxon>Sulfurospirillum</taxon>
    </lineage>
</organism>
<dbReference type="InterPro" id="IPR010918">
    <property type="entry name" value="PurM-like_C_dom"/>
</dbReference>
<dbReference type="GO" id="GO:0000287">
    <property type="term" value="F:magnesium ion binding"/>
    <property type="evidence" value="ECO:0007669"/>
    <property type="project" value="UniProtKB-UniRule"/>
</dbReference>
<gene>
    <name evidence="9" type="primary">selD</name>
    <name evidence="12" type="ordered locus">Sdel_2053</name>
</gene>
<evidence type="ECO:0000313" key="13">
    <source>
        <dbReference type="Proteomes" id="UP000002222"/>
    </source>
</evidence>
<evidence type="ECO:0000259" key="11">
    <source>
        <dbReference type="Pfam" id="PF02769"/>
    </source>
</evidence>
<evidence type="ECO:0000256" key="1">
    <source>
        <dbReference type="ARBA" id="ARBA00008026"/>
    </source>
</evidence>
<sequence length="343" mass="36892">MNNEAKLTKYVKAAGCAAKLGPGDLTEAIGGLNCTHEKVLVGMDESDDASVYYLDEGRALVQTVDIITPVVDDPFVYGQIAAANSLSDVFAMGGEVATAMNIVGFDGCHQPRSVLKEILAGGQSKVNECGGVIIGGHTIEAPEMTYGMSVTGFVHPLKIYRNNTPRVGDVLILTKPLGMGVLTTSIKADMLESSVVEKVASILATLNHKASRIMQKYDVSACTDITGFGLLGHAYEMSFHRVSIGFWLKEIPILEEAKAMADMGIIPAGAYNNKAYVSMYVDAKVPYKDEILLYDAQTSGGLLMAVSQKDAPKLLQELLDEGLSYSAIIAEVFEKEEKPLFYM</sequence>
<keyword evidence="6 9" id="KW-0067">ATP-binding</keyword>
<accession>D1B4P5</accession>
<name>D1B4P5_SULD5</name>
<feature type="binding site" evidence="9">
    <location>
        <position position="48"/>
    </location>
    <ligand>
        <name>Mg(2+)</name>
        <dbReference type="ChEBI" id="CHEBI:18420"/>
    </ligand>
</feature>